<protein>
    <recommendedName>
        <fullName evidence="4">Protein SprT-like</fullName>
    </recommendedName>
</protein>
<reference evidence="7" key="1">
    <citation type="submission" date="2016-10" db="EMBL/GenBank/DDBJ databases">
        <authorList>
            <person name="Varghese N."/>
            <person name="Submissions S."/>
        </authorList>
    </citation>
    <scope>NUCLEOTIDE SEQUENCE [LARGE SCALE GENOMIC DNA]</scope>
    <source>
        <strain evidence="7">DSM 22530</strain>
    </source>
</reference>
<keyword evidence="3 4" id="KW-0862">Zinc</keyword>
<evidence type="ECO:0000313" key="6">
    <source>
        <dbReference type="EMBL" id="SFE36021.1"/>
    </source>
</evidence>
<dbReference type="GO" id="GO:0008270">
    <property type="term" value="F:zinc ion binding"/>
    <property type="evidence" value="ECO:0007669"/>
    <property type="project" value="UniProtKB-UniRule"/>
</dbReference>
<evidence type="ECO:0000256" key="1">
    <source>
        <dbReference type="ARBA" id="ARBA00022490"/>
    </source>
</evidence>
<feature type="active site" evidence="4">
    <location>
        <position position="71"/>
    </location>
</feature>
<evidence type="ECO:0000313" key="7">
    <source>
        <dbReference type="Proteomes" id="UP000199474"/>
    </source>
</evidence>
<dbReference type="Pfam" id="PF17283">
    <property type="entry name" value="Zn_ribbon_SprT"/>
    <property type="match status" value="1"/>
</dbReference>
<dbReference type="InterPro" id="IPR035240">
    <property type="entry name" value="SprT_Zn_ribbon"/>
</dbReference>
<evidence type="ECO:0000256" key="2">
    <source>
        <dbReference type="ARBA" id="ARBA00022723"/>
    </source>
</evidence>
<comment type="similarity">
    <text evidence="4">Belongs to the SprT family.</text>
</comment>
<dbReference type="GO" id="GO:0006950">
    <property type="term" value="P:response to stress"/>
    <property type="evidence" value="ECO:0007669"/>
    <property type="project" value="UniProtKB-ARBA"/>
</dbReference>
<dbReference type="NCBIfam" id="NF003339">
    <property type="entry name" value="PRK04351.1"/>
    <property type="match status" value="1"/>
</dbReference>
<sequence>MGATDEKELTKLVHEISMAHFGKPFNDKAVYNNRLRTTGGRYLPGKRTIELNPKYTTEFDDEEVIGIIKHELCHYHLHIEGKGFKHGDKDFKALLKATGSPRHCSPLPSMKDRYKHIYKCKNCGHSYKRVRRIDLNKYRCGKCRGKLVKVTLDNTSD</sequence>
<feature type="binding site" evidence="4">
    <location>
        <position position="70"/>
    </location>
    <ligand>
        <name>Zn(2+)</name>
        <dbReference type="ChEBI" id="CHEBI:29105"/>
    </ligand>
</feature>
<dbReference type="EMBL" id="FOMR01000013">
    <property type="protein sequence ID" value="SFE36021.1"/>
    <property type="molecule type" value="Genomic_DNA"/>
</dbReference>
<keyword evidence="7" id="KW-1185">Reference proteome</keyword>
<dbReference type="RefSeq" id="WP_245745474.1">
    <property type="nucleotide sequence ID" value="NZ_FOMR01000013.1"/>
</dbReference>
<evidence type="ECO:0000256" key="3">
    <source>
        <dbReference type="ARBA" id="ARBA00022833"/>
    </source>
</evidence>
<keyword evidence="1 4" id="KW-0963">Cytoplasm</keyword>
<dbReference type="InterPro" id="IPR023524">
    <property type="entry name" value="Uncharacterised_SprT-like"/>
</dbReference>
<keyword evidence="2 4" id="KW-0479">Metal-binding</keyword>
<dbReference type="InterPro" id="IPR006640">
    <property type="entry name" value="SprT-like_domain"/>
</dbReference>
<dbReference type="Pfam" id="PF10263">
    <property type="entry name" value="SprT-like"/>
    <property type="match status" value="1"/>
</dbReference>
<dbReference type="HAMAP" id="MF_00745">
    <property type="entry name" value="SprT_like"/>
    <property type="match status" value="1"/>
</dbReference>
<evidence type="ECO:0000259" key="5">
    <source>
        <dbReference type="SMART" id="SM00731"/>
    </source>
</evidence>
<dbReference type="GO" id="GO:0005737">
    <property type="term" value="C:cytoplasm"/>
    <property type="evidence" value="ECO:0007669"/>
    <property type="project" value="UniProtKB-SubCell"/>
</dbReference>
<proteinExistence type="inferred from homology"/>
<feature type="binding site" evidence="4">
    <location>
        <position position="74"/>
    </location>
    <ligand>
        <name>Zn(2+)</name>
        <dbReference type="ChEBI" id="CHEBI:29105"/>
    </ligand>
</feature>
<dbReference type="Proteomes" id="UP000199474">
    <property type="component" value="Unassembled WGS sequence"/>
</dbReference>
<dbReference type="STRING" id="640948.SAMN05216238_11396"/>
<name>A0A1I1ZWE1_9BACI</name>
<accession>A0A1I1ZWE1</accession>
<comment type="subcellular location">
    <subcellularLocation>
        <location evidence="4">Cytoplasm</location>
    </subcellularLocation>
</comment>
<comment type="cofactor">
    <cofactor evidence="4">
        <name>Zn(2+)</name>
        <dbReference type="ChEBI" id="CHEBI:29105"/>
    </cofactor>
    <text evidence="4">Binds 1 zinc ion.</text>
</comment>
<organism evidence="6 7">
    <name type="scientific">Lentibacillus persicus</name>
    <dbReference type="NCBI Taxonomy" id="640948"/>
    <lineage>
        <taxon>Bacteria</taxon>
        <taxon>Bacillati</taxon>
        <taxon>Bacillota</taxon>
        <taxon>Bacilli</taxon>
        <taxon>Bacillales</taxon>
        <taxon>Bacillaceae</taxon>
        <taxon>Lentibacillus</taxon>
    </lineage>
</organism>
<dbReference type="AlphaFoldDB" id="A0A1I1ZWE1"/>
<feature type="domain" description="SprT-like" evidence="5">
    <location>
        <begin position="7"/>
        <end position="150"/>
    </location>
</feature>
<evidence type="ECO:0000256" key="4">
    <source>
        <dbReference type="HAMAP-Rule" id="MF_00745"/>
    </source>
</evidence>
<gene>
    <name evidence="6" type="ORF">SAMN05216238_11396</name>
</gene>
<dbReference type="SMART" id="SM00731">
    <property type="entry name" value="SprT"/>
    <property type="match status" value="1"/>
</dbReference>